<reference evidence="1 2" key="1">
    <citation type="submission" date="2007-06" db="EMBL/GenBank/DDBJ databases">
        <title>The Genome Sequence of Coccidioides posadasii RMSCC_3488.</title>
        <authorList>
            <consortium name="Coccidioides Genome Resources Consortium"/>
            <consortium name="The Broad Institute Genome Sequencing Platform"/>
            <person name="Henn M.R."/>
            <person name="Sykes S."/>
            <person name="Young S."/>
            <person name="Jaffe D."/>
            <person name="Berlin A."/>
            <person name="Alvarez P."/>
            <person name="Butler J."/>
            <person name="Gnerre S."/>
            <person name="Grabherr M."/>
            <person name="Mauceli E."/>
            <person name="Brockman W."/>
            <person name="Kodira C."/>
            <person name="Alvarado L."/>
            <person name="Zeng Q."/>
            <person name="Crawford M."/>
            <person name="Antoine C."/>
            <person name="Devon K."/>
            <person name="Galgiani J."/>
            <person name="Orsborn K."/>
            <person name="Lewis M.L."/>
            <person name="Nusbaum C."/>
            <person name="Galagan J."/>
            <person name="Birren B."/>
        </authorList>
    </citation>
    <scope>NUCLEOTIDE SEQUENCE [LARGE SCALE GENOMIC DNA]</scope>
    <source>
        <strain evidence="1 2">RMSCC 3488</strain>
    </source>
</reference>
<dbReference type="EMBL" id="DS268111">
    <property type="protein sequence ID" value="KMM68788.1"/>
    <property type="molecule type" value="Genomic_DNA"/>
</dbReference>
<proteinExistence type="predicted"/>
<dbReference type="VEuPathDB" id="FungiDB:CPAG_05112"/>
<gene>
    <name evidence="1" type="ORF">CPAG_05112</name>
</gene>
<name>A0A0J6FEN1_COCPO</name>
<protein>
    <submittedName>
        <fullName evidence="1">Uncharacterized protein</fullName>
    </submittedName>
</protein>
<evidence type="ECO:0000313" key="1">
    <source>
        <dbReference type="EMBL" id="KMM68788.1"/>
    </source>
</evidence>
<accession>A0A0J6FEN1</accession>
<reference evidence="2" key="3">
    <citation type="journal article" date="2010" name="Genome Res.">
        <title>Population genomic sequencing of Coccidioides fungi reveals recent hybridization and transposon control.</title>
        <authorList>
            <person name="Neafsey D.E."/>
            <person name="Barker B.M."/>
            <person name="Sharpton T.J."/>
            <person name="Stajich J.E."/>
            <person name="Park D.J."/>
            <person name="Whiston E."/>
            <person name="Hung C.-Y."/>
            <person name="McMahan C."/>
            <person name="White J."/>
            <person name="Sykes S."/>
            <person name="Heiman D."/>
            <person name="Young S."/>
            <person name="Zeng Q."/>
            <person name="Abouelleil A."/>
            <person name="Aftuck L."/>
            <person name="Bessette D."/>
            <person name="Brown A."/>
            <person name="FitzGerald M."/>
            <person name="Lui A."/>
            <person name="Macdonald J.P."/>
            <person name="Priest M."/>
            <person name="Orbach M.J."/>
            <person name="Galgiani J.N."/>
            <person name="Kirkland T.N."/>
            <person name="Cole G.T."/>
            <person name="Birren B.W."/>
            <person name="Henn M.R."/>
            <person name="Taylor J.W."/>
            <person name="Rounsley S.D."/>
        </authorList>
    </citation>
    <scope>NUCLEOTIDE SEQUENCE [LARGE SCALE GENOMIC DNA]</scope>
    <source>
        <strain evidence="2">RMSCC 3488</strain>
    </source>
</reference>
<sequence>MYSFSMWTSHAGRRQLKQPNTAPCRSGVSSTTCISDTAGRPFFSQKDSGTYPINFPMPYPLCINAFFGADRIILRILVRPPFQRITSPSALYSDKMLAGSGSMRIFHWDDFTDMILWRIDQWWESRTLEF</sequence>
<dbReference type="AlphaFoldDB" id="A0A0J6FEN1"/>
<evidence type="ECO:0000313" key="2">
    <source>
        <dbReference type="Proteomes" id="UP000054567"/>
    </source>
</evidence>
<reference evidence="2" key="2">
    <citation type="journal article" date="2009" name="Genome Res.">
        <title>Comparative genomic analyses of the human fungal pathogens Coccidioides and their relatives.</title>
        <authorList>
            <person name="Sharpton T.J."/>
            <person name="Stajich J.E."/>
            <person name="Rounsley S.D."/>
            <person name="Gardner M.J."/>
            <person name="Wortman J.R."/>
            <person name="Jordar V.S."/>
            <person name="Maiti R."/>
            <person name="Kodira C.D."/>
            <person name="Neafsey D.E."/>
            <person name="Zeng Q."/>
            <person name="Hung C.-Y."/>
            <person name="McMahan C."/>
            <person name="Muszewska A."/>
            <person name="Grynberg M."/>
            <person name="Mandel M.A."/>
            <person name="Kellner E.M."/>
            <person name="Barker B.M."/>
            <person name="Galgiani J.N."/>
            <person name="Orbach M.J."/>
            <person name="Kirkland T.N."/>
            <person name="Cole G.T."/>
            <person name="Henn M.R."/>
            <person name="Birren B.W."/>
            <person name="Taylor J.W."/>
        </authorList>
    </citation>
    <scope>NUCLEOTIDE SEQUENCE [LARGE SCALE GENOMIC DNA]</scope>
    <source>
        <strain evidence="2">RMSCC 3488</strain>
    </source>
</reference>
<organism evidence="1 2">
    <name type="scientific">Coccidioides posadasii RMSCC 3488</name>
    <dbReference type="NCBI Taxonomy" id="454284"/>
    <lineage>
        <taxon>Eukaryota</taxon>
        <taxon>Fungi</taxon>
        <taxon>Dikarya</taxon>
        <taxon>Ascomycota</taxon>
        <taxon>Pezizomycotina</taxon>
        <taxon>Eurotiomycetes</taxon>
        <taxon>Eurotiomycetidae</taxon>
        <taxon>Onygenales</taxon>
        <taxon>Onygenaceae</taxon>
        <taxon>Coccidioides</taxon>
    </lineage>
</organism>
<dbReference type="Proteomes" id="UP000054567">
    <property type="component" value="Unassembled WGS sequence"/>
</dbReference>